<comment type="subcellular location">
    <subcellularLocation>
        <location evidence="1">Membrane</location>
        <topology evidence="1">Multi-pass membrane protein</topology>
    </subcellularLocation>
</comment>
<feature type="transmembrane region" description="Helical" evidence="9">
    <location>
        <begin position="77"/>
        <end position="99"/>
    </location>
</feature>
<dbReference type="InterPro" id="IPR036257">
    <property type="entry name" value="Cyt_c_oxidase_su2_TM_sf"/>
</dbReference>
<organism evidence="11">
    <name type="scientific">Cereibacter sphaeroides</name>
    <name type="common">Rhodobacter sphaeroides</name>
    <dbReference type="NCBI Taxonomy" id="1063"/>
    <lineage>
        <taxon>Bacteria</taxon>
        <taxon>Pseudomonadati</taxon>
        <taxon>Pseudomonadota</taxon>
        <taxon>Alphaproteobacteria</taxon>
        <taxon>Rhodobacterales</taxon>
        <taxon>Paracoccaceae</taxon>
        <taxon>Cereibacter</taxon>
    </lineage>
</organism>
<evidence type="ECO:0000256" key="2">
    <source>
        <dbReference type="ARBA" id="ARBA00007866"/>
    </source>
</evidence>
<feature type="transmembrane region" description="Helical" evidence="9">
    <location>
        <begin position="111"/>
        <end position="133"/>
    </location>
</feature>
<evidence type="ECO:0000256" key="8">
    <source>
        <dbReference type="ARBA" id="ARBA00047816"/>
    </source>
</evidence>
<evidence type="ECO:0000313" key="11">
    <source>
        <dbReference type="EMBL" id="AAD20226.1"/>
    </source>
</evidence>
<evidence type="ECO:0000259" key="10">
    <source>
        <dbReference type="PROSITE" id="PS50857"/>
    </source>
</evidence>
<dbReference type="Gene3D" id="1.10.287.90">
    <property type="match status" value="1"/>
</dbReference>
<gene>
    <name evidence="11" type="primary">qoxB</name>
</gene>
<dbReference type="InterPro" id="IPR002429">
    <property type="entry name" value="CcO_II-like_C"/>
</dbReference>
<protein>
    <submittedName>
        <fullName evidence="11">Quinol oxidase subunit II</fullName>
    </submittedName>
</protein>
<keyword evidence="3" id="KW-0813">Transport</keyword>
<accession>Q9Z606</accession>
<evidence type="ECO:0000256" key="7">
    <source>
        <dbReference type="ARBA" id="ARBA00023136"/>
    </source>
</evidence>
<dbReference type="GO" id="GO:0005507">
    <property type="term" value="F:copper ion binding"/>
    <property type="evidence" value="ECO:0007669"/>
    <property type="project" value="InterPro"/>
</dbReference>
<keyword evidence="7 9" id="KW-0472">Membrane</keyword>
<comment type="catalytic activity">
    <reaction evidence="8">
        <text>4 Fe(II)-[cytochrome c] + O2 + 8 H(+)(in) = 4 Fe(III)-[cytochrome c] + 2 H2O + 4 H(+)(out)</text>
        <dbReference type="Rhea" id="RHEA:11436"/>
        <dbReference type="Rhea" id="RHEA-COMP:10350"/>
        <dbReference type="Rhea" id="RHEA-COMP:14399"/>
        <dbReference type="ChEBI" id="CHEBI:15377"/>
        <dbReference type="ChEBI" id="CHEBI:15378"/>
        <dbReference type="ChEBI" id="CHEBI:15379"/>
        <dbReference type="ChEBI" id="CHEBI:29033"/>
        <dbReference type="ChEBI" id="CHEBI:29034"/>
        <dbReference type="EC" id="7.1.1.9"/>
    </reaction>
</comment>
<keyword evidence="5" id="KW-0249">Electron transport</keyword>
<dbReference type="PANTHER" id="PTHR22888:SF9">
    <property type="entry name" value="CYTOCHROME C OXIDASE SUBUNIT 2"/>
    <property type="match status" value="1"/>
</dbReference>
<feature type="transmembrane region" description="Helical" evidence="9">
    <location>
        <begin position="44"/>
        <end position="65"/>
    </location>
</feature>
<reference evidence="11" key="1">
    <citation type="journal article" date="2000" name="FEMS Microbiol. Lett.">
        <title>Respiratory pathways of Rhodobacter sphaeroides 2.4.1(T): identification and characterization of genes encoding quinol oxidases.</title>
        <authorList>
            <person name="Mouncey N.J."/>
            <person name="Gak E."/>
            <person name="Choudhary M."/>
            <person name="Oh J."/>
            <person name="Kaplan S."/>
        </authorList>
    </citation>
    <scope>NUCLEOTIDE SEQUENCE</scope>
    <source>
        <strain evidence="11">2.4.1T</strain>
    </source>
</reference>
<evidence type="ECO:0000256" key="3">
    <source>
        <dbReference type="ARBA" id="ARBA00022448"/>
    </source>
</evidence>
<dbReference type="InterPro" id="IPR008972">
    <property type="entry name" value="Cupredoxin"/>
</dbReference>
<keyword evidence="6 9" id="KW-1133">Transmembrane helix</keyword>
<evidence type="ECO:0000256" key="9">
    <source>
        <dbReference type="SAM" id="Phobius"/>
    </source>
</evidence>
<dbReference type="GO" id="GO:0016020">
    <property type="term" value="C:membrane"/>
    <property type="evidence" value="ECO:0007669"/>
    <property type="project" value="UniProtKB-SubCell"/>
</dbReference>
<dbReference type="AlphaFoldDB" id="Q9Z606"/>
<evidence type="ECO:0000256" key="4">
    <source>
        <dbReference type="ARBA" id="ARBA00022692"/>
    </source>
</evidence>
<dbReference type="InterPro" id="IPR045187">
    <property type="entry name" value="CcO_II"/>
</dbReference>
<feature type="domain" description="Cytochrome oxidase subunit II copper A binding" evidence="10">
    <location>
        <begin position="145"/>
        <end position="258"/>
    </location>
</feature>
<dbReference type="SUPFAM" id="SSF49503">
    <property type="entry name" value="Cupredoxins"/>
    <property type="match status" value="1"/>
</dbReference>
<evidence type="ECO:0000256" key="6">
    <source>
        <dbReference type="ARBA" id="ARBA00022989"/>
    </source>
</evidence>
<dbReference type="Gene3D" id="2.60.40.420">
    <property type="entry name" value="Cupredoxins - blue copper proteins"/>
    <property type="match status" value="1"/>
</dbReference>
<sequence length="261" mass="28611">MGRVAPDRDTALRLFEIGARADRIDQRIVLGLHLLVRHRLLRGWLFLLTTPILLSGCAEDLSAVHPAGPAAEVIARLWWVMLAGATAIFLFVTGLLALAMRRRPGGGSDRLWLQGLGLAFPLTVLAALLAYGLTVGEALLPHDHPERVTVRAEARQWAWRFGYEDRPGLQTEDILHIPAGRPVDVQITSADVIHSFWVPRLAGKMDAIPGHVNLLRIEARVPGDYAGVSAEFSGPGYRTHAFTVRAHDAADWQAFLEAPSP</sequence>
<keyword evidence="4 9" id="KW-0812">Transmembrane</keyword>
<dbReference type="EMBL" id="AF111945">
    <property type="protein sequence ID" value="AAD20226.1"/>
    <property type="molecule type" value="Genomic_DNA"/>
</dbReference>
<evidence type="ECO:0000256" key="5">
    <source>
        <dbReference type="ARBA" id="ARBA00022982"/>
    </source>
</evidence>
<proteinExistence type="inferred from homology"/>
<dbReference type="PROSITE" id="PS50857">
    <property type="entry name" value="COX2_CUA"/>
    <property type="match status" value="1"/>
</dbReference>
<evidence type="ECO:0000256" key="1">
    <source>
        <dbReference type="ARBA" id="ARBA00004141"/>
    </source>
</evidence>
<dbReference type="GO" id="GO:0042773">
    <property type="term" value="P:ATP synthesis coupled electron transport"/>
    <property type="evidence" value="ECO:0007669"/>
    <property type="project" value="TreeGrafter"/>
</dbReference>
<name>Q9Z606_CERSP</name>
<comment type="similarity">
    <text evidence="2">Belongs to the cytochrome c oxidase subunit 2 family.</text>
</comment>
<dbReference type="GO" id="GO:0004129">
    <property type="term" value="F:cytochrome-c oxidase activity"/>
    <property type="evidence" value="ECO:0007669"/>
    <property type="project" value="UniProtKB-EC"/>
</dbReference>
<dbReference type="Pfam" id="PF00116">
    <property type="entry name" value="COX2"/>
    <property type="match status" value="1"/>
</dbReference>
<dbReference type="PANTHER" id="PTHR22888">
    <property type="entry name" value="CYTOCHROME C OXIDASE, SUBUNIT II"/>
    <property type="match status" value="1"/>
</dbReference>